<evidence type="ECO:0000313" key="2">
    <source>
        <dbReference type="Proteomes" id="UP000694866"/>
    </source>
</evidence>
<dbReference type="GO" id="GO:0036159">
    <property type="term" value="P:inner dynein arm assembly"/>
    <property type="evidence" value="ECO:0007669"/>
    <property type="project" value="TreeGrafter"/>
</dbReference>
<dbReference type="Proteomes" id="UP000694866">
    <property type="component" value="Unplaced"/>
</dbReference>
<dbReference type="GeneID" id="105270082"/>
<dbReference type="OrthoDB" id="447931at2759"/>
<reference evidence="3" key="1">
    <citation type="submission" date="2025-08" db="UniProtKB">
        <authorList>
            <consortium name="RefSeq"/>
        </authorList>
    </citation>
    <scope>IDENTIFICATION</scope>
    <source>
        <strain evidence="3">USDA-PBARC FA_bdor</strain>
        <tissue evidence="3">Whole organism</tissue>
    </source>
</reference>
<dbReference type="RefSeq" id="XP_011309083.1">
    <property type="nucleotide sequence ID" value="XM_011310781.1"/>
</dbReference>
<dbReference type="GO" id="GO:0005576">
    <property type="term" value="C:extracellular region"/>
    <property type="evidence" value="ECO:0007669"/>
    <property type="project" value="GOC"/>
</dbReference>
<dbReference type="PANTHER" id="PTHR28572">
    <property type="entry name" value="COILED-COIL DOMAIN-CONTAINING PROTEIN 103"/>
    <property type="match status" value="1"/>
</dbReference>
<dbReference type="InterPro" id="IPR031733">
    <property type="entry name" value="Dynein_attach_N"/>
</dbReference>
<dbReference type="KEGG" id="fas:105270082"/>
<dbReference type="InterPro" id="IPR042422">
    <property type="entry name" value="CC103"/>
</dbReference>
<dbReference type="GO" id="GO:0003351">
    <property type="term" value="P:epithelial cilium movement involved in extracellular fluid movement"/>
    <property type="evidence" value="ECO:0007669"/>
    <property type="project" value="TreeGrafter"/>
</dbReference>
<keyword evidence="2" id="KW-1185">Reference proteome</keyword>
<dbReference type="AlphaFoldDB" id="A0A9R1U6D5"/>
<feature type="domain" description="Dynein attachment factor N-terminal" evidence="1">
    <location>
        <begin position="8"/>
        <end position="71"/>
    </location>
</feature>
<proteinExistence type="predicted"/>
<dbReference type="PANTHER" id="PTHR28572:SF1">
    <property type="entry name" value="COILED-COIL DOMAIN-CONTAINING PROTEIN 103"/>
    <property type="match status" value="1"/>
</dbReference>
<name>A0A9R1U6D5_9HYME</name>
<dbReference type="Pfam" id="PF15867">
    <property type="entry name" value="Dynein_attach_N"/>
    <property type="match status" value="1"/>
</dbReference>
<sequence length="86" mass="10323">MSFLKRKINFKDLEEELQSAVKADDLYKLQNDAKLRAVEQNVPNYEQFRQMVKAAHLKPMDRKKNVKDSSWQLKDFEGRTDEKYEK</sequence>
<gene>
    <name evidence="3" type="primary">LOC105270082</name>
</gene>
<dbReference type="GO" id="GO:0007368">
    <property type="term" value="P:determination of left/right symmetry"/>
    <property type="evidence" value="ECO:0007669"/>
    <property type="project" value="TreeGrafter"/>
</dbReference>
<accession>A0A9R1U6D5</accession>
<dbReference type="GO" id="GO:0036157">
    <property type="term" value="C:outer dynein arm"/>
    <property type="evidence" value="ECO:0007669"/>
    <property type="project" value="InterPro"/>
</dbReference>
<organism evidence="2 3">
    <name type="scientific">Fopius arisanus</name>
    <dbReference type="NCBI Taxonomy" id="64838"/>
    <lineage>
        <taxon>Eukaryota</taxon>
        <taxon>Metazoa</taxon>
        <taxon>Ecdysozoa</taxon>
        <taxon>Arthropoda</taxon>
        <taxon>Hexapoda</taxon>
        <taxon>Insecta</taxon>
        <taxon>Pterygota</taxon>
        <taxon>Neoptera</taxon>
        <taxon>Endopterygota</taxon>
        <taxon>Hymenoptera</taxon>
        <taxon>Apocrita</taxon>
        <taxon>Ichneumonoidea</taxon>
        <taxon>Braconidae</taxon>
        <taxon>Opiinae</taxon>
        <taxon>Fopius</taxon>
    </lineage>
</organism>
<evidence type="ECO:0000259" key="1">
    <source>
        <dbReference type="Pfam" id="PF15867"/>
    </source>
</evidence>
<evidence type="ECO:0000313" key="3">
    <source>
        <dbReference type="RefSeq" id="XP_011309083.1"/>
    </source>
</evidence>
<protein>
    <submittedName>
        <fullName evidence="3">Coiled-coil domain-containing protein 103</fullName>
    </submittedName>
</protein>